<name>A0A9X9Q2K8_GULGU</name>
<sequence length="82" mass="9251">FPVPCRDLTRTSPRRRTRCVLSQAVPFLDCSKNILPCVQPSPPPCDSHSLIPALPEGKCQKNILEREDREDPSMLSDRHGIK</sequence>
<proteinExistence type="predicted"/>
<dbReference type="Proteomes" id="UP000269945">
    <property type="component" value="Unassembled WGS sequence"/>
</dbReference>
<feature type="non-terminal residue" evidence="2">
    <location>
        <position position="1"/>
    </location>
</feature>
<comment type="caution">
    <text evidence="2">The sequence shown here is derived from an EMBL/GenBank/DDBJ whole genome shotgun (WGS) entry which is preliminary data.</text>
</comment>
<protein>
    <submittedName>
        <fullName evidence="2">Uncharacterized protein</fullName>
    </submittedName>
</protein>
<feature type="region of interest" description="Disordered" evidence="1">
    <location>
        <begin position="62"/>
        <end position="82"/>
    </location>
</feature>
<accession>A0A9X9Q2K8</accession>
<evidence type="ECO:0000313" key="2">
    <source>
        <dbReference type="EMBL" id="VCW98239.1"/>
    </source>
</evidence>
<evidence type="ECO:0000313" key="3">
    <source>
        <dbReference type="Proteomes" id="UP000269945"/>
    </source>
</evidence>
<dbReference type="EMBL" id="CYRY02024910">
    <property type="protein sequence ID" value="VCW98239.1"/>
    <property type="molecule type" value="Genomic_DNA"/>
</dbReference>
<dbReference type="AlphaFoldDB" id="A0A9X9Q2K8"/>
<reference evidence="2 3" key="1">
    <citation type="submission" date="2018-10" db="EMBL/GenBank/DDBJ databases">
        <authorList>
            <person name="Ekblom R."/>
            <person name="Jareborg N."/>
        </authorList>
    </citation>
    <scope>NUCLEOTIDE SEQUENCE [LARGE SCALE GENOMIC DNA]</scope>
    <source>
        <tissue evidence="2">Muscle</tissue>
    </source>
</reference>
<feature type="compositionally biased region" description="Basic and acidic residues" evidence="1">
    <location>
        <begin position="63"/>
        <end position="82"/>
    </location>
</feature>
<organism evidence="2 3">
    <name type="scientific">Gulo gulo</name>
    <name type="common">Wolverine</name>
    <name type="synonym">Gluton</name>
    <dbReference type="NCBI Taxonomy" id="48420"/>
    <lineage>
        <taxon>Eukaryota</taxon>
        <taxon>Metazoa</taxon>
        <taxon>Chordata</taxon>
        <taxon>Craniata</taxon>
        <taxon>Vertebrata</taxon>
        <taxon>Euteleostomi</taxon>
        <taxon>Mammalia</taxon>
        <taxon>Eutheria</taxon>
        <taxon>Laurasiatheria</taxon>
        <taxon>Carnivora</taxon>
        <taxon>Caniformia</taxon>
        <taxon>Musteloidea</taxon>
        <taxon>Mustelidae</taxon>
        <taxon>Guloninae</taxon>
        <taxon>Gulo</taxon>
    </lineage>
</organism>
<gene>
    <name evidence="2" type="ORF">BN2614_LOCUS1</name>
</gene>
<keyword evidence="3" id="KW-1185">Reference proteome</keyword>
<evidence type="ECO:0000256" key="1">
    <source>
        <dbReference type="SAM" id="MobiDB-lite"/>
    </source>
</evidence>